<evidence type="ECO:0000256" key="2">
    <source>
        <dbReference type="ARBA" id="ARBA00022946"/>
    </source>
</evidence>
<evidence type="ECO:0000256" key="8">
    <source>
        <dbReference type="SAM" id="MobiDB-lite"/>
    </source>
</evidence>
<name>A0AAJ7TTV4_PETMA</name>
<organism evidence="10 11">
    <name type="scientific">Petromyzon marinus</name>
    <name type="common">Sea lamprey</name>
    <dbReference type="NCBI Taxonomy" id="7757"/>
    <lineage>
        <taxon>Eukaryota</taxon>
        <taxon>Metazoa</taxon>
        <taxon>Chordata</taxon>
        <taxon>Craniata</taxon>
        <taxon>Vertebrata</taxon>
        <taxon>Cyclostomata</taxon>
        <taxon>Hyperoartia</taxon>
        <taxon>Petromyzontiformes</taxon>
        <taxon>Petromyzontidae</taxon>
        <taxon>Petromyzon</taxon>
    </lineage>
</organism>
<dbReference type="PROSITE" id="PS51286">
    <property type="entry name" value="RAP"/>
    <property type="match status" value="1"/>
</dbReference>
<dbReference type="Pfam" id="PF06743">
    <property type="entry name" value="FAST_1"/>
    <property type="match status" value="1"/>
</dbReference>
<evidence type="ECO:0000256" key="6">
    <source>
        <dbReference type="ARBA" id="ARBA00042265"/>
    </source>
</evidence>
<dbReference type="InterPro" id="IPR013579">
    <property type="entry name" value="FAST_2"/>
</dbReference>
<comment type="similarity">
    <text evidence="4">Belongs to the FAST kinase family.</text>
</comment>
<dbReference type="GO" id="GO:0003723">
    <property type="term" value="F:RNA binding"/>
    <property type="evidence" value="ECO:0007669"/>
    <property type="project" value="TreeGrafter"/>
</dbReference>
<dbReference type="GO" id="GO:0035770">
    <property type="term" value="C:ribonucleoprotein granule"/>
    <property type="evidence" value="ECO:0007669"/>
    <property type="project" value="TreeGrafter"/>
</dbReference>
<feature type="domain" description="RAP" evidence="9">
    <location>
        <begin position="614"/>
        <end position="672"/>
    </location>
</feature>
<proteinExistence type="inferred from homology"/>
<feature type="region of interest" description="Disordered" evidence="8">
    <location>
        <begin position="70"/>
        <end position="107"/>
    </location>
</feature>
<dbReference type="PANTHER" id="PTHR21228">
    <property type="entry name" value="FAST LEU-RICH DOMAIN-CONTAINING"/>
    <property type="match status" value="1"/>
</dbReference>
<gene>
    <name evidence="11" type="primary">TBRG4</name>
</gene>
<dbReference type="Pfam" id="PF08368">
    <property type="entry name" value="FAST_2"/>
    <property type="match status" value="1"/>
</dbReference>
<dbReference type="GO" id="GO:0044528">
    <property type="term" value="P:regulation of mitochondrial mRNA stability"/>
    <property type="evidence" value="ECO:0007669"/>
    <property type="project" value="InterPro"/>
</dbReference>
<dbReference type="InterPro" id="IPR050870">
    <property type="entry name" value="FAST_kinase"/>
</dbReference>
<dbReference type="CDD" id="cd23739">
    <property type="entry name" value="TBRG4-like_N"/>
    <property type="match status" value="1"/>
</dbReference>
<keyword evidence="3" id="KW-0496">Mitochondrion</keyword>
<dbReference type="RefSeq" id="XP_032822901.1">
    <property type="nucleotide sequence ID" value="XM_032967010.1"/>
</dbReference>
<keyword evidence="11" id="KW-0418">Kinase</keyword>
<dbReference type="PANTHER" id="PTHR21228:SF59">
    <property type="entry name" value="FAST KINASE DOMAIN-CONTAINING PROTEIN 4"/>
    <property type="match status" value="1"/>
</dbReference>
<dbReference type="GO" id="GO:0016301">
    <property type="term" value="F:kinase activity"/>
    <property type="evidence" value="ECO:0007669"/>
    <property type="project" value="UniProtKB-KW"/>
</dbReference>
<accession>A0AAJ7TTV4</accession>
<evidence type="ECO:0000256" key="4">
    <source>
        <dbReference type="ARBA" id="ARBA00038281"/>
    </source>
</evidence>
<evidence type="ECO:0000256" key="3">
    <source>
        <dbReference type="ARBA" id="ARBA00023128"/>
    </source>
</evidence>
<evidence type="ECO:0000256" key="1">
    <source>
        <dbReference type="ARBA" id="ARBA00004305"/>
    </source>
</evidence>
<feature type="compositionally biased region" description="Acidic residues" evidence="8">
    <location>
        <begin position="84"/>
        <end position="95"/>
    </location>
</feature>
<dbReference type="GO" id="GO:0005759">
    <property type="term" value="C:mitochondrial matrix"/>
    <property type="evidence" value="ECO:0007669"/>
    <property type="project" value="UniProtKB-SubCell"/>
</dbReference>
<evidence type="ECO:0000313" key="11">
    <source>
        <dbReference type="RefSeq" id="XP_032822901.1"/>
    </source>
</evidence>
<dbReference type="SMART" id="SM00952">
    <property type="entry name" value="RAP"/>
    <property type="match status" value="1"/>
</dbReference>
<dbReference type="AlphaFoldDB" id="A0AAJ7TTV4"/>
<keyword evidence="11" id="KW-0808">Transferase</keyword>
<protein>
    <recommendedName>
        <fullName evidence="5">FAST kinase domain-containing protein 4</fullName>
    </recommendedName>
    <alternativeName>
        <fullName evidence="7">Protein TBRG4</fullName>
    </alternativeName>
    <alternativeName>
        <fullName evidence="6">Transforming growth factor beta regulator 4</fullName>
    </alternativeName>
</protein>
<dbReference type="Proteomes" id="UP001318040">
    <property type="component" value="Chromosome 2"/>
</dbReference>
<reference evidence="11" key="1">
    <citation type="submission" date="2025-08" db="UniProtKB">
        <authorList>
            <consortium name="RefSeq"/>
        </authorList>
    </citation>
    <scope>IDENTIFICATION</scope>
    <source>
        <tissue evidence="11">Sperm</tissue>
    </source>
</reference>
<keyword evidence="10" id="KW-1185">Reference proteome</keyword>
<evidence type="ECO:0000313" key="10">
    <source>
        <dbReference type="Proteomes" id="UP001318040"/>
    </source>
</evidence>
<dbReference type="Pfam" id="PF08373">
    <property type="entry name" value="RAP"/>
    <property type="match status" value="1"/>
</dbReference>
<dbReference type="KEGG" id="pmrn:116949572"/>
<comment type="subcellular location">
    <subcellularLocation>
        <location evidence="1">Mitochondrion matrix</location>
    </subcellularLocation>
</comment>
<keyword evidence="2" id="KW-0809">Transit peptide</keyword>
<dbReference type="GO" id="GO:0000963">
    <property type="term" value="P:mitochondrial RNA processing"/>
    <property type="evidence" value="ECO:0007669"/>
    <property type="project" value="TreeGrafter"/>
</dbReference>
<dbReference type="InterPro" id="IPR013584">
    <property type="entry name" value="RAP"/>
</dbReference>
<dbReference type="GeneID" id="116949572"/>
<evidence type="ECO:0000256" key="5">
    <source>
        <dbReference type="ARBA" id="ARBA00040471"/>
    </source>
</evidence>
<dbReference type="CTD" id="9238"/>
<evidence type="ECO:0000259" key="9">
    <source>
        <dbReference type="PROSITE" id="PS51286"/>
    </source>
</evidence>
<dbReference type="InterPro" id="IPR010622">
    <property type="entry name" value="FAST_Leu-rich"/>
</dbReference>
<sequence>MSLCLMNQAARISVHGLNPIRASLALLRVQRHHSLVLRNLKRIEAVGQSNTSCGNIRAYKWAHTTVAIGEPQNEDSLGKKEAAQDDVGEQLEEEDSSKRQESKRQAPRTVEQLLALANTKDLIPWRAAEAVSQLGLAVGRDRVQKEQVISDPRLQYILKAAESQISSVGNSLLLGMLRSLQLLLNSEKKETGSERKGKTEQIIRSLETELHFRLRRLNFKQLCTAAVIYSRSADSDGRKALWADLVKHIELRWTEIPDARTVTLLVTRIGSVSPGFMEKLEEKALEFAEKMTPSEGSKVALAFASRSRRSVPLFRALSYHFTRRRVAHECSVILDVIHAFAKVNFVQTQVLQRLSGDLLPHVPKLSSPDIARLVKSLSYLKWLHIPLFEALAQNIKTNCGSFSSAQLFSIVQSFARLNYTAPEAEPFFVQVHSSLAETAEDLDTYALIDMVWSLCILGQATPVLLSRVLQQDFYTKVTEQPSVYSQSYIQKLLHINSTANLEIPDYPGPFLPSNELLHKLTVPPVSSTSVSHPAKSKQESTMQSDIAQSLATHVGADASPGHMRVGVETIYGWTLDAETLIDKDCKSLPVIEYEAPHLPASSGTKPLPAGARRLAFLALEYPSFLLSSKNVLGKFQMARRHISSAGFLLVEIPYFEWLELNSDRVKVSYLKDKISKAIAEDMAK</sequence>
<evidence type="ECO:0000256" key="7">
    <source>
        <dbReference type="ARBA" id="ARBA00043220"/>
    </source>
</evidence>